<dbReference type="Gene3D" id="3.40.50.410">
    <property type="entry name" value="von Willebrand factor, type A domain"/>
    <property type="match status" value="1"/>
</dbReference>
<dbReference type="RefSeq" id="WP_141344148.1">
    <property type="nucleotide sequence ID" value="NZ_BJLF01000002.1"/>
</dbReference>
<accession>A0A4Y3HRY6</accession>
<dbReference type="InterPro" id="IPR002035">
    <property type="entry name" value="VWF_A"/>
</dbReference>
<proteinExistence type="predicted"/>
<comment type="caution">
    <text evidence="2">The sequence shown here is derived from an EMBL/GenBank/DDBJ whole genome shotgun (WGS) entry which is preliminary data.</text>
</comment>
<evidence type="ECO:0000313" key="3">
    <source>
        <dbReference type="Proteomes" id="UP000318717"/>
    </source>
</evidence>
<dbReference type="InterPro" id="IPR028087">
    <property type="entry name" value="Tad_N"/>
</dbReference>
<dbReference type="SMART" id="SM00327">
    <property type="entry name" value="VWA"/>
    <property type="match status" value="1"/>
</dbReference>
<protein>
    <recommendedName>
        <fullName evidence="1">VWFA domain-containing protein</fullName>
    </recommendedName>
</protein>
<dbReference type="InterPro" id="IPR036465">
    <property type="entry name" value="vWFA_dom_sf"/>
</dbReference>
<evidence type="ECO:0000259" key="1">
    <source>
        <dbReference type="PROSITE" id="PS50234"/>
    </source>
</evidence>
<dbReference type="PROSITE" id="PS50234">
    <property type="entry name" value="VWFA"/>
    <property type="match status" value="1"/>
</dbReference>
<dbReference type="CDD" id="cd00198">
    <property type="entry name" value="vWFA"/>
    <property type="match status" value="1"/>
</dbReference>
<sequence>MDMTQKFHRNTKESQGLAVLLTVIALPFLLIMAGLAIDSGRAYSMQAKLFSAVDAAAIAAARAVAQGETAAEDAAQKYFDVNLSEALKTASPILGTPVITQVDDGSGGTGYISISLSATANMPTAFIGLLGFDTWAVGAQAEAIRRPVDIVLIVDNSGSLSDEADTVIARSKSFVSNFSESFDRVSIVKYANGAEVPVPFSDSRGFTLTNGSNGVIDEIDNFDISSGQYTNTAEGFYKGYSQISNVDTPADLQVIVFFTDGTPTAMTAEVGYRTGSGSSATDELVEGVLRISGGSGAHGLWDPDKVYAQLDNSDGDYYEGGNIESKITMTSTLGNSTGLNHGNVNLFEVDEVTPVKRSLTNFDGPSDDNSSILWGNIQQASRNLPEQMASTARSNNIFVFTLGLGDALQEESGKDDDERGEYLLYRMANDPAMLTATFPGESGTPLAADFDPDQKQGVYCFAETEDDLGPCFDKMLEVIIRLTL</sequence>
<dbReference type="Pfam" id="PF13400">
    <property type="entry name" value="Tad"/>
    <property type="match status" value="1"/>
</dbReference>
<dbReference type="AlphaFoldDB" id="A0A4Y3HRY6"/>
<dbReference type="SUPFAM" id="SSF53300">
    <property type="entry name" value="vWA-like"/>
    <property type="match status" value="1"/>
</dbReference>
<dbReference type="EMBL" id="BJLF01000002">
    <property type="protein sequence ID" value="GEA49808.1"/>
    <property type="molecule type" value="Genomic_DNA"/>
</dbReference>
<gene>
    <name evidence="2" type="ORF">VIN01S_06120</name>
</gene>
<dbReference type="Proteomes" id="UP000318717">
    <property type="component" value="Unassembled WGS sequence"/>
</dbReference>
<reference evidence="2 3" key="1">
    <citation type="submission" date="2019-06" db="EMBL/GenBank/DDBJ databases">
        <title>Whole genome shotgun sequence of Vibrio inusitatus NBRC 102082.</title>
        <authorList>
            <person name="Hosoyama A."/>
            <person name="Uohara A."/>
            <person name="Ohji S."/>
            <person name="Ichikawa N."/>
        </authorList>
    </citation>
    <scope>NUCLEOTIDE SEQUENCE [LARGE SCALE GENOMIC DNA]</scope>
    <source>
        <strain evidence="2 3">NBRC 102082</strain>
    </source>
</reference>
<evidence type="ECO:0000313" key="2">
    <source>
        <dbReference type="EMBL" id="GEA49808.1"/>
    </source>
</evidence>
<name>A0A4Y3HRY6_9VIBR</name>
<dbReference type="OrthoDB" id="8707694at2"/>
<keyword evidence="3" id="KW-1185">Reference proteome</keyword>
<organism evidence="2 3">
    <name type="scientific">Vibrio inusitatus NBRC 102082</name>
    <dbReference type="NCBI Taxonomy" id="1219070"/>
    <lineage>
        <taxon>Bacteria</taxon>
        <taxon>Pseudomonadati</taxon>
        <taxon>Pseudomonadota</taxon>
        <taxon>Gammaproteobacteria</taxon>
        <taxon>Vibrionales</taxon>
        <taxon>Vibrionaceae</taxon>
        <taxon>Vibrio</taxon>
    </lineage>
</organism>
<dbReference type="Pfam" id="PF00092">
    <property type="entry name" value="VWA"/>
    <property type="match status" value="1"/>
</dbReference>
<feature type="domain" description="VWFA" evidence="1">
    <location>
        <begin position="149"/>
        <end position="264"/>
    </location>
</feature>